<feature type="compositionally biased region" description="Basic and acidic residues" evidence="2">
    <location>
        <begin position="954"/>
        <end position="969"/>
    </location>
</feature>
<evidence type="ECO:0000313" key="3">
    <source>
        <dbReference type="EMBL" id="KAL3230681.1"/>
    </source>
</evidence>
<accession>A0ABR4NR00</accession>
<feature type="region of interest" description="Disordered" evidence="2">
    <location>
        <begin position="701"/>
        <end position="725"/>
    </location>
</feature>
<dbReference type="PANTHER" id="PTHR23244">
    <property type="entry name" value="KELCH REPEAT DOMAIN"/>
    <property type="match status" value="1"/>
</dbReference>
<protein>
    <submittedName>
        <fullName evidence="3">Kelch repeat-containing protein 2</fullName>
    </submittedName>
</protein>
<feature type="region of interest" description="Disordered" evidence="2">
    <location>
        <begin position="1"/>
        <end position="135"/>
    </location>
</feature>
<feature type="compositionally biased region" description="Polar residues" evidence="2">
    <location>
        <begin position="651"/>
        <end position="663"/>
    </location>
</feature>
<feature type="region of interest" description="Disordered" evidence="2">
    <location>
        <begin position="646"/>
        <end position="681"/>
    </location>
</feature>
<name>A0ABR4NR00_9SACH</name>
<comment type="caution">
    <text evidence="3">The sequence shown here is derived from an EMBL/GenBank/DDBJ whole genome shotgun (WGS) entry which is preliminary data.</text>
</comment>
<keyword evidence="4" id="KW-1185">Reference proteome</keyword>
<feature type="region of interest" description="Disordered" evidence="2">
    <location>
        <begin position="947"/>
        <end position="1010"/>
    </location>
</feature>
<evidence type="ECO:0000313" key="4">
    <source>
        <dbReference type="Proteomes" id="UP001623330"/>
    </source>
</evidence>
<dbReference type="Pfam" id="PF24681">
    <property type="entry name" value="Kelch_KLHDC2_KLHL20_DRC7"/>
    <property type="match status" value="1"/>
</dbReference>
<dbReference type="Gene3D" id="2.120.10.80">
    <property type="entry name" value="Kelch-type beta propeller"/>
    <property type="match status" value="2"/>
</dbReference>
<dbReference type="SUPFAM" id="SSF117281">
    <property type="entry name" value="Kelch motif"/>
    <property type="match status" value="2"/>
</dbReference>
<feature type="compositionally biased region" description="Basic residues" evidence="2">
    <location>
        <begin position="987"/>
        <end position="1002"/>
    </location>
</feature>
<dbReference type="EMBL" id="JBEVYD010000009">
    <property type="protein sequence ID" value="KAL3230681.1"/>
    <property type="molecule type" value="Genomic_DNA"/>
</dbReference>
<feature type="coiled-coil region" evidence="1">
    <location>
        <begin position="812"/>
        <end position="839"/>
    </location>
</feature>
<evidence type="ECO:0000256" key="2">
    <source>
        <dbReference type="SAM" id="MobiDB-lite"/>
    </source>
</evidence>
<proteinExistence type="predicted"/>
<feature type="compositionally biased region" description="Polar residues" evidence="2">
    <location>
        <begin position="30"/>
        <end position="39"/>
    </location>
</feature>
<gene>
    <name evidence="3" type="ORF">RNJ44_01130</name>
</gene>
<dbReference type="Proteomes" id="UP001623330">
    <property type="component" value="Unassembled WGS sequence"/>
</dbReference>
<feature type="compositionally biased region" description="Polar residues" evidence="2">
    <location>
        <begin position="109"/>
        <end position="135"/>
    </location>
</feature>
<feature type="coiled-coil region" evidence="1">
    <location>
        <begin position="749"/>
        <end position="776"/>
    </location>
</feature>
<reference evidence="3 4" key="1">
    <citation type="submission" date="2024-05" db="EMBL/GenBank/DDBJ databases">
        <title>Long read based assembly of the Candida bracarensis genome reveals expanded adhesin content.</title>
        <authorList>
            <person name="Marcet-Houben M."/>
            <person name="Ksiezopolska E."/>
            <person name="Gabaldon T."/>
        </authorList>
    </citation>
    <scope>NUCLEOTIDE SEQUENCE [LARGE SCALE GENOMIC DNA]</scope>
    <source>
        <strain evidence="3 4">CBM6</strain>
    </source>
</reference>
<evidence type="ECO:0000256" key="1">
    <source>
        <dbReference type="SAM" id="Coils"/>
    </source>
</evidence>
<dbReference type="InterPro" id="IPR015915">
    <property type="entry name" value="Kelch-typ_b-propeller"/>
</dbReference>
<keyword evidence="1" id="KW-0175">Coiled coil</keyword>
<feature type="compositionally biased region" description="Polar residues" evidence="2">
    <location>
        <begin position="86"/>
        <end position="100"/>
    </location>
</feature>
<sequence length="1051" mass="118817">MALFSVARFMRKKNPKDEEKRKSKKIPVGSLSSKTNNNKRASKASFESKTKIGRPSTDSKKKSTRSLVPSKKKSTSASRLRISEVPPTSSKYPTPPNSTVKVIRRVPISENNTSNGLKSNTTRPPSSPIFVSNSNSTIIPRRNKRYSQAEKSIIEARRRSSRRISLLVAKLEEEKEKELEKNEKNRIVSLDSSDIQVRSSFRESALTKLQEVIDESNDSPWERIRLMSSPFPRYRHIASTYATSENEMFVMGGLHGQLVYGDTWSLQANNDCTKFSTRVVDLSINTPPPRVGHAATLCGNALVVFGGDTHKLTTDGLLDDDIYLFNVDSHKWTIPCPIGTRPLGRYGHQISVIATSTRQAKLYLFGGQLDDNYFNDLAMYDLADFRNPHSRWDFLRPKGNNPPPLTNHTMVSYDYKLWVFGGSSRGELMNELYIYFPDENEWKHVPTTGAKPRPMQEHSATIFHNLMCIFGGKTEDDEYQNDLYFLNLQTLKWYKLPSFEGYEHEPLPRSGHSMTLMQNRKLLIVGGDKNDYIASDKTTSQVSEVDHGHGVAVYTLDLSNLNDYCPGVFSVDKAVSLEATPIRPVSSFVQPLSSPGKEPEILTPYLQQVRQLNRLLSTSNRESSLPHTPSGKITYTSNELLETFKGKQDSSEQNEQNEVQSPEISIESDPRSALNSDISGNSATFEHDSVFEDSLSISNLGNNSAPNSEESVVESGNTKNPFITNPYHSFPSGVIQINQNLQNDANETLEDLRQSIHVSDDTVEQLKNDLNELRAMENANDVSANDRIRQLKYQITHIKDTQADSPDRAGHIKELKEKCDALENEKKSLRDKIKKLNLLLNSDVVVDTSAATIESNKYQTQAGKLSERSKSLQKNKEALDGYLKFSRSVSESTDDSQSEVFHEALEINCVDEMKQTQTQMFNNSNETLKDKDGIEEAKHVSEYPAAFYPTTPKLESKTHQDPSSTRDEPLEAEEIVAELPVTPRKSPDRKKKKRNSVRRKTRIVQSEKHKQVMDELTRQLDILTQDSSELAVDALDELYYENERNKTERIF</sequence>
<organism evidence="3 4">
    <name type="scientific">Nakaseomyces bracarensis</name>
    <dbReference type="NCBI Taxonomy" id="273131"/>
    <lineage>
        <taxon>Eukaryota</taxon>
        <taxon>Fungi</taxon>
        <taxon>Dikarya</taxon>
        <taxon>Ascomycota</taxon>
        <taxon>Saccharomycotina</taxon>
        <taxon>Saccharomycetes</taxon>
        <taxon>Saccharomycetales</taxon>
        <taxon>Saccharomycetaceae</taxon>
        <taxon>Nakaseomyces</taxon>
    </lineage>
</organism>
<dbReference type="PANTHER" id="PTHR23244:SF456">
    <property type="entry name" value="MULTIPLE EPIDERMAL GROWTH FACTOR-LIKE DOMAINS PROTEIN 8"/>
    <property type="match status" value="1"/>
</dbReference>